<comment type="caution">
    <text evidence="1">The sequence shown here is derived from an EMBL/GenBank/DDBJ whole genome shotgun (WGS) entry which is preliminary data.</text>
</comment>
<proteinExistence type="predicted"/>
<dbReference type="EMBL" id="AZMM01018362">
    <property type="protein sequence ID" value="ETJ21018.1"/>
    <property type="molecule type" value="Genomic_DNA"/>
</dbReference>
<evidence type="ECO:0000313" key="1">
    <source>
        <dbReference type="EMBL" id="ETJ21018.1"/>
    </source>
</evidence>
<reference evidence="1" key="1">
    <citation type="submission" date="2013-12" db="EMBL/GenBank/DDBJ databases">
        <title>A Varibaculum cambriense genome reconstructed from a premature infant gut community with otherwise low bacterial novelty that shifts toward anaerobic metabolism during the third week of life.</title>
        <authorList>
            <person name="Brown C.T."/>
            <person name="Sharon I."/>
            <person name="Thomas B.C."/>
            <person name="Castelle C.J."/>
            <person name="Morowitz M.J."/>
            <person name="Banfield J.F."/>
        </authorList>
    </citation>
    <scope>NUCLEOTIDE SEQUENCE</scope>
</reference>
<gene>
    <name evidence="1" type="ORF">Q604_UNBC18362G0001</name>
</gene>
<dbReference type="AlphaFoldDB" id="W1WS73"/>
<sequence length="24" mass="2897">PEFLWKNSKENNLIIAEFIKYATK</sequence>
<organism evidence="1">
    <name type="scientific">human gut metagenome</name>
    <dbReference type="NCBI Taxonomy" id="408170"/>
    <lineage>
        <taxon>unclassified sequences</taxon>
        <taxon>metagenomes</taxon>
        <taxon>organismal metagenomes</taxon>
    </lineage>
</organism>
<name>W1WS73_9ZZZZ</name>
<accession>W1WS73</accession>
<protein>
    <submittedName>
        <fullName evidence="1">Uncharacterized protein</fullName>
    </submittedName>
</protein>
<feature type="non-terminal residue" evidence="1">
    <location>
        <position position="1"/>
    </location>
</feature>